<dbReference type="GO" id="GO:0005634">
    <property type="term" value="C:nucleus"/>
    <property type="evidence" value="ECO:0007669"/>
    <property type="project" value="TreeGrafter"/>
</dbReference>
<proteinExistence type="predicted"/>
<feature type="compositionally biased region" description="Low complexity" evidence="2">
    <location>
        <begin position="17"/>
        <end position="26"/>
    </location>
</feature>
<dbReference type="InterPro" id="IPR001387">
    <property type="entry name" value="Cro/C1-type_HTH"/>
</dbReference>
<sequence>MAHIVQDWEPVVLRKNASSTSAAKGGAPAGPKGGTSKLTAAGVDIRKLEADDDDAPMKLPTASLDLRLAIQQARNAKGLSQKDFASKMMVPPKTVQDYESGKAIPNNQLIAKMEKVLGCKLPRASK</sequence>
<reference evidence="4" key="1">
    <citation type="submission" date="2021-01" db="EMBL/GenBank/DDBJ databases">
        <authorList>
            <person name="Corre E."/>
            <person name="Pelletier E."/>
            <person name="Niang G."/>
            <person name="Scheremetjew M."/>
            <person name="Finn R."/>
            <person name="Kale V."/>
            <person name="Holt S."/>
            <person name="Cochrane G."/>
            <person name="Meng A."/>
            <person name="Brown T."/>
            <person name="Cohen L."/>
        </authorList>
    </citation>
    <scope>NUCLEOTIDE SEQUENCE</scope>
    <source>
        <strain evidence="4">CCMP325</strain>
    </source>
</reference>
<accession>A0A6T7MXR2</accession>
<organism evidence="4">
    <name type="scientific">Hanusia phi</name>
    <dbReference type="NCBI Taxonomy" id="3032"/>
    <lineage>
        <taxon>Eukaryota</taxon>
        <taxon>Cryptophyceae</taxon>
        <taxon>Pyrenomonadales</taxon>
        <taxon>Geminigeraceae</taxon>
        <taxon>Hanusia</taxon>
    </lineage>
</organism>
<feature type="region of interest" description="Disordered" evidence="2">
    <location>
        <begin position="15"/>
        <end position="38"/>
    </location>
</feature>
<protein>
    <recommendedName>
        <fullName evidence="3">HTH cro/C1-type domain-containing protein</fullName>
    </recommendedName>
</protein>
<evidence type="ECO:0000256" key="1">
    <source>
        <dbReference type="ARBA" id="ARBA00023125"/>
    </source>
</evidence>
<dbReference type="EMBL" id="HBEO01005146">
    <property type="protein sequence ID" value="CAD8471530.1"/>
    <property type="molecule type" value="Transcribed_RNA"/>
</dbReference>
<dbReference type="InterPro" id="IPR010982">
    <property type="entry name" value="Lambda_DNA-bd_dom_sf"/>
</dbReference>
<name>A0A6T7MXR2_9CRYP</name>
<evidence type="ECO:0000313" key="5">
    <source>
        <dbReference type="EMBL" id="CAD8471532.1"/>
    </source>
</evidence>
<gene>
    <name evidence="4" type="ORF">HPHI1048_LOCUS3647</name>
    <name evidence="5" type="ORF">HPHI1048_LOCUS3648</name>
    <name evidence="6" type="ORF">HPHI1048_LOCUS3649</name>
</gene>
<dbReference type="EMBL" id="HBEO01005147">
    <property type="protein sequence ID" value="CAD8471532.1"/>
    <property type="molecule type" value="Transcribed_RNA"/>
</dbReference>
<dbReference type="PANTHER" id="PTHR10245:SF15">
    <property type="entry name" value="ENDOTHELIAL DIFFERENTIATION-RELATED FACTOR 1"/>
    <property type="match status" value="1"/>
</dbReference>
<dbReference type="SUPFAM" id="SSF47413">
    <property type="entry name" value="lambda repressor-like DNA-binding domains"/>
    <property type="match status" value="1"/>
</dbReference>
<keyword evidence="1" id="KW-0238">DNA-binding</keyword>
<evidence type="ECO:0000256" key="2">
    <source>
        <dbReference type="SAM" id="MobiDB-lite"/>
    </source>
</evidence>
<dbReference type="PROSITE" id="PS50943">
    <property type="entry name" value="HTH_CROC1"/>
    <property type="match status" value="1"/>
</dbReference>
<dbReference type="Pfam" id="PF01381">
    <property type="entry name" value="HTH_3"/>
    <property type="match status" value="1"/>
</dbReference>
<dbReference type="AlphaFoldDB" id="A0A6T7MXR2"/>
<evidence type="ECO:0000313" key="6">
    <source>
        <dbReference type="EMBL" id="CAD8471534.1"/>
    </source>
</evidence>
<dbReference type="PANTHER" id="PTHR10245">
    <property type="entry name" value="ENDOTHELIAL DIFFERENTIATION-RELATED FACTOR 1 MULTIPROTEIN BRIDGING FACTOR 1"/>
    <property type="match status" value="1"/>
</dbReference>
<dbReference type="GO" id="GO:0003677">
    <property type="term" value="F:DNA binding"/>
    <property type="evidence" value="ECO:0007669"/>
    <property type="project" value="UniProtKB-KW"/>
</dbReference>
<dbReference type="EMBL" id="HBEO01005149">
    <property type="protein sequence ID" value="CAD8471534.1"/>
    <property type="molecule type" value="Transcribed_RNA"/>
</dbReference>
<evidence type="ECO:0000313" key="4">
    <source>
        <dbReference type="EMBL" id="CAD8471530.1"/>
    </source>
</evidence>
<evidence type="ECO:0000259" key="3">
    <source>
        <dbReference type="PROSITE" id="PS50943"/>
    </source>
</evidence>
<feature type="domain" description="HTH cro/C1-type" evidence="3">
    <location>
        <begin position="70"/>
        <end position="124"/>
    </location>
</feature>
<dbReference type="SMART" id="SM00530">
    <property type="entry name" value="HTH_XRE"/>
    <property type="match status" value="1"/>
</dbReference>
<dbReference type="Gene3D" id="1.10.260.40">
    <property type="entry name" value="lambda repressor-like DNA-binding domains"/>
    <property type="match status" value="1"/>
</dbReference>
<dbReference type="CDD" id="cd00093">
    <property type="entry name" value="HTH_XRE"/>
    <property type="match status" value="1"/>
</dbReference>